<dbReference type="Proteomes" id="UP000781932">
    <property type="component" value="Unassembled WGS sequence"/>
</dbReference>
<name>A0A9P6LHF5_9PEZI</name>
<dbReference type="PANTHER" id="PTHR28155:SF1">
    <property type="entry name" value="DNA-DIRECTED RNA POLYMERASE I SUBUNIT RPA34.5-DOMAIN-CONTAINING PROTEIN"/>
    <property type="match status" value="1"/>
</dbReference>
<sequence>MSSRKLDGVHSLNALLEKGSQDLSHRPARSAKAKTTNDKIDVHADDSNEESSDSDSDSDAEPTENFIAKLNGHVSPKKAAGTPMKKTKRGKDDEVADSDVERKVAATKKKAPVHPESSSEDEDSSPEAEADSDSDSSDSDSEANNKPDQKNKKAEAASKQSTSTSTSTSDSDSDSESEAEETSKPAKKPAPKAASTRAVNGAKSAERVSTSSSESSSDDSDNEKQSPEEEDSSDEDESNEEANAPSAVANKRNSNQLNVPGFVGKNFQLRQAQGDEDGKDMADFFAKAKLEGKQLWYFTAPASVPINVIEKTEINMDKVKKGQPVLKYNSEDYTVSFDNDVDVSKSYQLLIPDKKGTRYGSASQKVDNVWHFKCVMQIGDPRVNERALEPNAPRPQPPNLRARFRPIGVTSDTPMGTIGADASSDDEDVDMTAAPAPSSSRKSKAASAQSQDAMDIDEPTPKSSKKDKKKSKTSRNAVQDSQSTVIEVPDSQPLVSKKEKKSKKRRDSIESISSVGSKTEKSQKGAATKASKRKHASEDDQDSASAQLEKESQSAEKKAKKAKTTAEVPSAKKETAILPPTFPKANYTFSGLGSPAPAASTPQSTKKSSKKPKETPIQPPSIRRESAVPVPHPGSAMKQASPATPASNEASKEKRKRRKSEKETPVPREFIKLEKEATPIPSPMATREAKNGLGKDKRKRIKSEKETPVPVPRHI</sequence>
<feature type="compositionally biased region" description="Acidic residues" evidence="1">
    <location>
        <begin position="228"/>
        <end position="240"/>
    </location>
</feature>
<reference evidence="2" key="2">
    <citation type="submission" date="2020-11" db="EMBL/GenBank/DDBJ databases">
        <title>Whole genome sequencing of Colletotrichum sp.</title>
        <authorList>
            <person name="Li H."/>
        </authorList>
    </citation>
    <scope>NUCLEOTIDE SEQUENCE</scope>
    <source>
        <strain evidence="2">CkLH20</strain>
    </source>
</reference>
<feature type="compositionally biased region" description="Basic and acidic residues" evidence="1">
    <location>
        <begin position="35"/>
        <end position="46"/>
    </location>
</feature>
<comment type="caution">
    <text evidence="2">The sequence shown here is derived from an EMBL/GenBank/DDBJ whole genome shotgun (WGS) entry which is preliminary data.</text>
</comment>
<dbReference type="PANTHER" id="PTHR28155">
    <property type="entry name" value="ACR243WP"/>
    <property type="match status" value="1"/>
</dbReference>
<feature type="compositionally biased region" description="Polar residues" evidence="1">
    <location>
        <begin position="475"/>
        <end position="485"/>
    </location>
</feature>
<dbReference type="Gene3D" id="6.20.250.70">
    <property type="match status" value="1"/>
</dbReference>
<feature type="compositionally biased region" description="Basic and acidic residues" evidence="1">
    <location>
        <begin position="548"/>
        <end position="557"/>
    </location>
</feature>
<feature type="compositionally biased region" description="Basic and acidic residues" evidence="1">
    <location>
        <begin position="660"/>
        <end position="677"/>
    </location>
</feature>
<proteinExistence type="predicted"/>
<keyword evidence="3" id="KW-1185">Reference proteome</keyword>
<evidence type="ECO:0008006" key="4">
    <source>
        <dbReference type="Google" id="ProtNLM"/>
    </source>
</evidence>
<dbReference type="Pfam" id="PF08208">
    <property type="entry name" value="RNA_polI_A34"/>
    <property type="match status" value="1"/>
</dbReference>
<evidence type="ECO:0000313" key="2">
    <source>
        <dbReference type="EMBL" id="KAF9873523.1"/>
    </source>
</evidence>
<feature type="region of interest" description="Disordered" evidence="1">
    <location>
        <begin position="1"/>
        <end position="259"/>
    </location>
</feature>
<feature type="compositionally biased region" description="Low complexity" evidence="1">
    <location>
        <begin position="433"/>
        <end position="451"/>
    </location>
</feature>
<feature type="compositionally biased region" description="Basic residues" evidence="1">
    <location>
        <begin position="463"/>
        <end position="473"/>
    </location>
</feature>
<feature type="region of interest" description="Disordered" evidence="1">
    <location>
        <begin position="385"/>
        <end position="715"/>
    </location>
</feature>
<reference evidence="2" key="1">
    <citation type="submission" date="2020-03" db="EMBL/GenBank/DDBJ databases">
        <authorList>
            <person name="He L."/>
        </authorList>
    </citation>
    <scope>NUCLEOTIDE SEQUENCE</scope>
    <source>
        <strain evidence="2">CkLH20</strain>
    </source>
</reference>
<protein>
    <recommendedName>
        <fullName evidence="4">DNA-directed RNA polymerase I subunit</fullName>
    </recommendedName>
</protein>
<dbReference type="GeneID" id="62164771"/>
<feature type="compositionally biased region" description="Basic and acidic residues" evidence="1">
    <location>
        <begin position="143"/>
        <end position="156"/>
    </location>
</feature>
<dbReference type="EMBL" id="JAATWM020000031">
    <property type="protein sequence ID" value="KAF9873523.1"/>
    <property type="molecule type" value="Genomic_DNA"/>
</dbReference>
<evidence type="ECO:0000313" key="3">
    <source>
        <dbReference type="Proteomes" id="UP000781932"/>
    </source>
</evidence>
<dbReference type="OrthoDB" id="76224at2759"/>
<feature type="compositionally biased region" description="Low complexity" evidence="1">
    <location>
        <begin position="157"/>
        <end position="170"/>
    </location>
</feature>
<dbReference type="AlphaFoldDB" id="A0A9P6LHF5"/>
<dbReference type="GO" id="GO:0006360">
    <property type="term" value="P:transcription by RNA polymerase I"/>
    <property type="evidence" value="ECO:0007669"/>
    <property type="project" value="InterPro"/>
</dbReference>
<feature type="compositionally biased region" description="Acidic residues" evidence="1">
    <location>
        <begin position="118"/>
        <end position="141"/>
    </location>
</feature>
<dbReference type="InterPro" id="IPR053263">
    <property type="entry name" value="Euk_RPA34_RNAP_subunit"/>
</dbReference>
<organism evidence="2 3">
    <name type="scientific">Colletotrichum karsti</name>
    <dbReference type="NCBI Taxonomy" id="1095194"/>
    <lineage>
        <taxon>Eukaryota</taxon>
        <taxon>Fungi</taxon>
        <taxon>Dikarya</taxon>
        <taxon>Ascomycota</taxon>
        <taxon>Pezizomycotina</taxon>
        <taxon>Sordariomycetes</taxon>
        <taxon>Hypocreomycetidae</taxon>
        <taxon>Glomerellales</taxon>
        <taxon>Glomerellaceae</taxon>
        <taxon>Colletotrichum</taxon>
        <taxon>Colletotrichum boninense species complex</taxon>
    </lineage>
</organism>
<accession>A0A9P6LHF5</accession>
<evidence type="ECO:0000256" key="1">
    <source>
        <dbReference type="SAM" id="MobiDB-lite"/>
    </source>
</evidence>
<feature type="compositionally biased region" description="Acidic residues" evidence="1">
    <location>
        <begin position="171"/>
        <end position="180"/>
    </location>
</feature>
<feature type="compositionally biased region" description="Acidic residues" evidence="1">
    <location>
        <begin position="47"/>
        <end position="62"/>
    </location>
</feature>
<dbReference type="RefSeq" id="XP_038742984.1">
    <property type="nucleotide sequence ID" value="XM_038891697.1"/>
</dbReference>
<dbReference type="InterPro" id="IPR013240">
    <property type="entry name" value="DNA-dir_RNA_pol1_su_RPA34"/>
</dbReference>
<gene>
    <name evidence="2" type="ORF">CkaCkLH20_08982</name>
</gene>